<dbReference type="InterPro" id="IPR037455">
    <property type="entry name" value="LucA/IucC-like"/>
</dbReference>
<evidence type="ECO:0000259" key="4">
    <source>
        <dbReference type="Pfam" id="PF06276"/>
    </source>
</evidence>
<proteinExistence type="inferred from homology"/>
<feature type="domain" description="Aerobactin siderophore biosynthesis IucA/IucC N-terminal" evidence="3">
    <location>
        <begin position="144"/>
        <end position="347"/>
    </location>
</feature>
<name>A0A8J3YID3_9ACTN</name>
<keyword evidence="6" id="KW-1185">Reference proteome</keyword>
<gene>
    <name evidence="5" type="ORF">Val02_25170</name>
</gene>
<dbReference type="InterPro" id="IPR022770">
    <property type="entry name" value="IucA/IucC-like_C"/>
</dbReference>
<dbReference type="Proteomes" id="UP000619260">
    <property type="component" value="Unassembled WGS sequence"/>
</dbReference>
<organism evidence="5 6">
    <name type="scientific">Virgisporangium aliadipatigenens</name>
    <dbReference type="NCBI Taxonomy" id="741659"/>
    <lineage>
        <taxon>Bacteria</taxon>
        <taxon>Bacillati</taxon>
        <taxon>Actinomycetota</taxon>
        <taxon>Actinomycetes</taxon>
        <taxon>Micromonosporales</taxon>
        <taxon>Micromonosporaceae</taxon>
        <taxon>Virgisporangium</taxon>
    </lineage>
</organism>
<dbReference type="Pfam" id="PF04183">
    <property type="entry name" value="IucA_IucC"/>
    <property type="match status" value="1"/>
</dbReference>
<dbReference type="Gene3D" id="1.10.510.40">
    <property type="match status" value="1"/>
</dbReference>
<evidence type="ECO:0000256" key="2">
    <source>
        <dbReference type="ARBA" id="ARBA00007832"/>
    </source>
</evidence>
<evidence type="ECO:0000259" key="3">
    <source>
        <dbReference type="Pfam" id="PF04183"/>
    </source>
</evidence>
<dbReference type="RefSeq" id="WP_203899142.1">
    <property type="nucleotide sequence ID" value="NZ_BOPF01000007.1"/>
</dbReference>
<dbReference type="EMBL" id="BOPF01000007">
    <property type="protein sequence ID" value="GIJ45631.1"/>
    <property type="molecule type" value="Genomic_DNA"/>
</dbReference>
<dbReference type="InterPro" id="IPR007310">
    <property type="entry name" value="Aerobactin_biosyn_IucA/IucC_N"/>
</dbReference>
<dbReference type="PANTHER" id="PTHR34384:SF5">
    <property type="entry name" value="L-2,3-DIAMINOPROPANOATE--CITRATE LIGASE"/>
    <property type="match status" value="1"/>
</dbReference>
<protein>
    <submittedName>
        <fullName evidence="5">Iron transporter</fullName>
    </submittedName>
</protein>
<dbReference type="Pfam" id="PF06276">
    <property type="entry name" value="FhuF"/>
    <property type="match status" value="1"/>
</dbReference>
<reference evidence="5" key="1">
    <citation type="submission" date="2021-01" db="EMBL/GenBank/DDBJ databases">
        <title>Whole genome shotgun sequence of Virgisporangium aliadipatigenens NBRC 105644.</title>
        <authorList>
            <person name="Komaki H."/>
            <person name="Tamura T."/>
        </authorList>
    </citation>
    <scope>NUCLEOTIDE SEQUENCE</scope>
    <source>
        <strain evidence="5">NBRC 105644</strain>
    </source>
</reference>
<comment type="similarity">
    <text evidence="2">Belongs to the IucA/IucC family.</text>
</comment>
<dbReference type="AlphaFoldDB" id="A0A8J3YID3"/>
<evidence type="ECO:0000313" key="5">
    <source>
        <dbReference type="EMBL" id="GIJ45631.1"/>
    </source>
</evidence>
<evidence type="ECO:0000313" key="6">
    <source>
        <dbReference type="Proteomes" id="UP000619260"/>
    </source>
</evidence>
<accession>A0A8J3YID3</accession>
<feature type="domain" description="Aerobactin siderophore biosynthesis IucA/IucC-like C-terminal" evidence="4">
    <location>
        <begin position="371"/>
        <end position="536"/>
    </location>
</feature>
<comment type="caution">
    <text evidence="5">The sequence shown here is derived from an EMBL/GenBank/DDBJ whole genome shotgun (WGS) entry which is preliminary data.</text>
</comment>
<dbReference type="GO" id="GO:0016881">
    <property type="term" value="F:acid-amino acid ligase activity"/>
    <property type="evidence" value="ECO:0007669"/>
    <property type="project" value="UniProtKB-ARBA"/>
</dbReference>
<comment type="pathway">
    <text evidence="1">Siderophore biosynthesis.</text>
</comment>
<evidence type="ECO:0000256" key="1">
    <source>
        <dbReference type="ARBA" id="ARBA00004924"/>
    </source>
</evidence>
<sequence>MRSTAARAATAVERTDRDLRALDPALHARWAAALPHATDTAARRLLAALHRERLAGVHTDGGRLYSPAGTVTARHHGFGRAEPVGPLPTEPDAFLDALLSTVDPAGGLAAELDSTVANLALALARRPSTVDPFDGPLDPDARAVAFERLATTGHNLHPCGRTRLGWHTADVLAYDLEAPPLHIAWVGLNRAHLLGDDLGRRLGHPGTRTHAAHPLHPWQRAHLRRTRPDLYERGALRDLDDPGTPAAPTAALRTLHVPGHGYLKLALDIQVTSTRRNISVASTRNGPHLSRRLTDLLDGEPVLLLTEPAAAAGVGLSADRDLSAILRTGLTGALDPGETAVPAGAFTATLHSGRSVAQELLRRHGGSAASFVAGYVRLVVPPLLRLATRYGVGLEAHLQNCLPTFRRGRPHRLVVRDIAGLRLHLPRLAARGGGAALWPGSVVATLDADVMRAKLGYTLFQAHLGELLAHLAATAGLDEQAAWRDVRTVVDTVHEELRADPALRADADADHAFWTAPSMPHKALVSMRLHDDGDRYVPVPNPLRDPPC</sequence>
<dbReference type="GO" id="GO:0019290">
    <property type="term" value="P:siderophore biosynthetic process"/>
    <property type="evidence" value="ECO:0007669"/>
    <property type="project" value="InterPro"/>
</dbReference>
<dbReference type="PANTHER" id="PTHR34384">
    <property type="entry name" value="L-2,3-DIAMINOPROPANOATE--CITRATE LIGASE"/>
    <property type="match status" value="1"/>
</dbReference>